<evidence type="ECO:0000313" key="2">
    <source>
        <dbReference type="EMBL" id="MBN1572141.1"/>
    </source>
</evidence>
<keyword evidence="1" id="KW-1133">Transmembrane helix</keyword>
<name>A0A9D8KEE8_9DELT</name>
<keyword evidence="2" id="KW-0121">Carboxypeptidase</keyword>
<comment type="caution">
    <text evidence="2">The sequence shown here is derived from an EMBL/GenBank/DDBJ whole genome shotgun (WGS) entry which is preliminary data.</text>
</comment>
<keyword evidence="1" id="KW-0472">Membrane</keyword>
<evidence type="ECO:0000256" key="1">
    <source>
        <dbReference type="SAM" id="Phobius"/>
    </source>
</evidence>
<dbReference type="AlphaFoldDB" id="A0A9D8KEE8"/>
<keyword evidence="2" id="KW-0645">Protease</keyword>
<feature type="transmembrane region" description="Helical" evidence="1">
    <location>
        <begin position="12"/>
        <end position="33"/>
    </location>
</feature>
<dbReference type="GO" id="GO:0004180">
    <property type="term" value="F:carboxypeptidase activity"/>
    <property type="evidence" value="ECO:0007669"/>
    <property type="project" value="UniProtKB-KW"/>
</dbReference>
<feature type="transmembrane region" description="Helical" evidence="1">
    <location>
        <begin position="54"/>
        <end position="73"/>
    </location>
</feature>
<reference evidence="2" key="1">
    <citation type="journal article" date="2021" name="Environ. Microbiol.">
        <title>Genomic characterization of three novel Desulfobacterota classes expand the metabolic and phylogenetic diversity of the phylum.</title>
        <authorList>
            <person name="Murphy C.L."/>
            <person name="Biggerstaff J."/>
            <person name="Eichhorn A."/>
            <person name="Ewing E."/>
            <person name="Shahan R."/>
            <person name="Soriano D."/>
            <person name="Stewart S."/>
            <person name="VanMol K."/>
            <person name="Walker R."/>
            <person name="Walters P."/>
            <person name="Elshahed M.S."/>
            <person name="Youssef N.H."/>
        </authorList>
    </citation>
    <scope>NUCLEOTIDE SEQUENCE</scope>
    <source>
        <strain evidence="2">Zod_Metabat.24</strain>
    </source>
</reference>
<protein>
    <submittedName>
        <fullName evidence="2">Carboxypeptidase regulatory-like domain-containing protein</fullName>
    </submittedName>
</protein>
<proteinExistence type="predicted"/>
<accession>A0A9D8KEE8</accession>
<keyword evidence="1" id="KW-0812">Transmembrane</keyword>
<dbReference type="InterPro" id="IPR013783">
    <property type="entry name" value="Ig-like_fold"/>
</dbReference>
<dbReference type="SUPFAM" id="SSF49478">
    <property type="entry name" value="Cna protein B-type domain"/>
    <property type="match status" value="1"/>
</dbReference>
<dbReference type="Proteomes" id="UP000809273">
    <property type="component" value="Unassembled WGS sequence"/>
</dbReference>
<dbReference type="EMBL" id="JAFGIX010000014">
    <property type="protein sequence ID" value="MBN1572141.1"/>
    <property type="molecule type" value="Genomic_DNA"/>
</dbReference>
<evidence type="ECO:0000313" key="3">
    <source>
        <dbReference type="Proteomes" id="UP000809273"/>
    </source>
</evidence>
<keyword evidence="2" id="KW-0378">Hydrolase</keyword>
<organism evidence="2 3">
    <name type="scientific">Candidatus Zymogenus saltonus</name>
    <dbReference type="NCBI Taxonomy" id="2844893"/>
    <lineage>
        <taxon>Bacteria</taxon>
        <taxon>Deltaproteobacteria</taxon>
        <taxon>Candidatus Zymogenia</taxon>
        <taxon>Candidatus Zymogeniales</taxon>
        <taxon>Candidatus Zymogenaceae</taxon>
        <taxon>Candidatus Zymogenus</taxon>
    </lineage>
</organism>
<sequence length="339" mass="38110">MEPMWEKIIVGAVFSFMSILLPIVPAYILYKFLPSKASAKGPFKGLSLQLKGAFAAYFLLFISLSGMLVAYLLNTKSESEIYDLWKIRGWVKLEEDGDESMVNYTISPEILKVDPGKVGNFIITGVPLPAKTSGVISPTKLTIEMEGYETIEICLDKRKPGVSTDYEHETVEEVKFDEISKTITINSSSSPIIQRKLKEKYNPNPPPTSIEKTPKTTYSNNDIVRGSIIDVTTEGNTKPIENIPVTLCNSKGEDCSSPVYTDSKGMYYFYEVPPGDYILKIWINGYEMGKPHIHKVEVSDYRKLNIVKTPHTDPKTFEFLNPSYTNVKSLSIVPNDFKK</sequence>
<dbReference type="Gene3D" id="2.60.40.10">
    <property type="entry name" value="Immunoglobulins"/>
    <property type="match status" value="1"/>
</dbReference>
<reference evidence="2" key="2">
    <citation type="submission" date="2021-01" db="EMBL/GenBank/DDBJ databases">
        <authorList>
            <person name="Hahn C.R."/>
            <person name="Youssef N.H."/>
            <person name="Elshahed M."/>
        </authorList>
    </citation>
    <scope>NUCLEOTIDE SEQUENCE</scope>
    <source>
        <strain evidence="2">Zod_Metabat.24</strain>
    </source>
</reference>
<gene>
    <name evidence="2" type="ORF">JW984_02975</name>
</gene>